<dbReference type="PANTHER" id="PTHR48081">
    <property type="entry name" value="AB HYDROLASE SUPERFAMILY PROTEIN C4A8.06C"/>
    <property type="match status" value="1"/>
</dbReference>
<evidence type="ECO:0000313" key="3">
    <source>
        <dbReference type="EMBL" id="QDZ00842.1"/>
    </source>
</evidence>
<dbReference type="SUPFAM" id="SSF53474">
    <property type="entry name" value="alpha/beta-Hydrolases"/>
    <property type="match status" value="1"/>
</dbReference>
<reference evidence="3" key="1">
    <citation type="submission" date="2020-04" db="EMBL/GenBank/DDBJ databases">
        <title>Nitratireductor sp. nov. isolated from mangrove soil.</title>
        <authorList>
            <person name="Ye Y."/>
        </authorList>
    </citation>
    <scope>NUCLEOTIDE SEQUENCE</scope>
    <source>
        <strain evidence="3">SY7</strain>
    </source>
</reference>
<feature type="domain" description="BD-FAE-like" evidence="2">
    <location>
        <begin position="62"/>
        <end position="186"/>
    </location>
</feature>
<dbReference type="Pfam" id="PF20434">
    <property type="entry name" value="BD-FAE"/>
    <property type="match status" value="1"/>
</dbReference>
<accession>A0A5B8KZ74</accession>
<dbReference type="Gene3D" id="3.40.50.1820">
    <property type="entry name" value="alpha/beta hydrolase"/>
    <property type="match status" value="1"/>
</dbReference>
<dbReference type="InterPro" id="IPR029058">
    <property type="entry name" value="AB_hydrolase_fold"/>
</dbReference>
<evidence type="ECO:0000313" key="4">
    <source>
        <dbReference type="Proteomes" id="UP000321389"/>
    </source>
</evidence>
<evidence type="ECO:0000259" key="2">
    <source>
        <dbReference type="Pfam" id="PF20434"/>
    </source>
</evidence>
<dbReference type="RefSeq" id="WP_146299487.1">
    <property type="nucleotide sequence ID" value="NZ_CP042301.2"/>
</dbReference>
<dbReference type="OrthoDB" id="9771666at2"/>
<name>A0A5B8KZ74_9HYPH</name>
<dbReference type="InterPro" id="IPR050300">
    <property type="entry name" value="GDXG_lipolytic_enzyme"/>
</dbReference>
<dbReference type="AlphaFoldDB" id="A0A5B8KZ74"/>
<sequence length="277" mass="30060">MTNYHRVADWDDAYANGANIAGGERWPDAWVVPARMFRDQLKQDGRARIDLSYGERSRNRFDLFLPAAGPKGLMVFVHGGFWLRLDKSYWSHLAAGSIARGYAVAMPSYTLCPEIRVGGIVAEIGRAIEAAAREVDGAIFLAGHSAGGHLVSRMVTVTSPLPAAVLDRVKNVVSISGVHDLRPIMRTAMNASLQIDAPEARVESPALLDPAPGTRICCWVGGNERAEFLRQNALLANAWTGCGAETATVVEPDRHHFNVIDGLSDPDHPLTRTLLTA</sequence>
<dbReference type="GO" id="GO:0016787">
    <property type="term" value="F:hydrolase activity"/>
    <property type="evidence" value="ECO:0007669"/>
    <property type="project" value="UniProtKB-KW"/>
</dbReference>
<organism evidence="3 4">
    <name type="scientific">Nitratireductor mangrovi</name>
    <dbReference type="NCBI Taxonomy" id="2599600"/>
    <lineage>
        <taxon>Bacteria</taxon>
        <taxon>Pseudomonadati</taxon>
        <taxon>Pseudomonadota</taxon>
        <taxon>Alphaproteobacteria</taxon>
        <taxon>Hyphomicrobiales</taxon>
        <taxon>Phyllobacteriaceae</taxon>
        <taxon>Nitratireductor</taxon>
    </lineage>
</organism>
<proteinExistence type="predicted"/>
<keyword evidence="1 3" id="KW-0378">Hydrolase</keyword>
<protein>
    <submittedName>
        <fullName evidence="3">Alpha/beta hydrolase</fullName>
    </submittedName>
</protein>
<gene>
    <name evidence="3" type="ORF">FQ775_10865</name>
</gene>
<evidence type="ECO:0000256" key="1">
    <source>
        <dbReference type="ARBA" id="ARBA00022801"/>
    </source>
</evidence>
<dbReference type="Proteomes" id="UP000321389">
    <property type="component" value="Chromosome"/>
</dbReference>
<dbReference type="PANTHER" id="PTHR48081:SF33">
    <property type="entry name" value="KYNURENINE FORMAMIDASE"/>
    <property type="match status" value="1"/>
</dbReference>
<dbReference type="KEGG" id="niy:FQ775_10865"/>
<dbReference type="EMBL" id="CP042301">
    <property type="protein sequence ID" value="QDZ00842.1"/>
    <property type="molecule type" value="Genomic_DNA"/>
</dbReference>
<dbReference type="InterPro" id="IPR049492">
    <property type="entry name" value="BD-FAE-like_dom"/>
</dbReference>
<keyword evidence="4" id="KW-1185">Reference proteome</keyword>